<keyword evidence="2" id="KW-1185">Reference proteome</keyword>
<accession>A0A8R1TW30</accession>
<dbReference type="EnsemblMetazoa" id="OVOC5694.1">
    <property type="protein sequence ID" value="OVOC5694.1"/>
    <property type="gene ID" value="WBGene00242503"/>
</dbReference>
<dbReference type="EMBL" id="CMVM020000161">
    <property type="status" value="NOT_ANNOTATED_CDS"/>
    <property type="molecule type" value="Genomic_DNA"/>
</dbReference>
<reference evidence="1" key="2">
    <citation type="submission" date="2022-06" db="UniProtKB">
        <authorList>
            <consortium name="EnsemblMetazoa"/>
        </authorList>
    </citation>
    <scope>IDENTIFICATION</scope>
</reference>
<dbReference type="Proteomes" id="UP000024404">
    <property type="component" value="Unassembled WGS sequence"/>
</dbReference>
<proteinExistence type="predicted"/>
<evidence type="ECO:0000313" key="2">
    <source>
        <dbReference type="Proteomes" id="UP000024404"/>
    </source>
</evidence>
<protein>
    <submittedName>
        <fullName evidence="1">Uncharacterized protein</fullName>
    </submittedName>
</protein>
<dbReference type="AlphaFoldDB" id="A0A8R1TW30"/>
<reference evidence="2" key="1">
    <citation type="submission" date="2013-10" db="EMBL/GenBank/DDBJ databases">
        <title>Genome sequencing of Onchocerca volvulus.</title>
        <authorList>
            <person name="Cotton J."/>
            <person name="Tsai J."/>
            <person name="Stanley E."/>
            <person name="Tracey A."/>
            <person name="Holroyd N."/>
            <person name="Lustigman S."/>
            <person name="Berriman M."/>
        </authorList>
    </citation>
    <scope>NUCLEOTIDE SEQUENCE</scope>
</reference>
<name>A0A8R1TW30_ONCVO</name>
<evidence type="ECO:0000313" key="1">
    <source>
        <dbReference type="EnsemblMetazoa" id="OVOC5694.1"/>
    </source>
</evidence>
<sequence>MSTKYRTVAILDSVEVEIMYSRSVHDHQKKMRKISENDYQTINDSFHMKSFNSIDSDLIIISIICPFQNLYIWF</sequence>
<organism evidence="1 2">
    <name type="scientific">Onchocerca volvulus</name>
    <dbReference type="NCBI Taxonomy" id="6282"/>
    <lineage>
        <taxon>Eukaryota</taxon>
        <taxon>Metazoa</taxon>
        <taxon>Ecdysozoa</taxon>
        <taxon>Nematoda</taxon>
        <taxon>Chromadorea</taxon>
        <taxon>Rhabditida</taxon>
        <taxon>Spirurina</taxon>
        <taxon>Spiruromorpha</taxon>
        <taxon>Filarioidea</taxon>
        <taxon>Onchocercidae</taxon>
        <taxon>Onchocerca</taxon>
    </lineage>
</organism>